<sequence>MKDDELVIDYSVRVMDEVNQMRLHGEVVKDHKFGHVERYRRAKKTHNSTQRIQQAHVSVEDQVDDEHLFMASHLDKHPDSLTWLMDSGCTSHANLIMSFFISLDTTDNPRVKLGDGHSPRPKKRASLDMVNDSYYLKLDVANTTAFTITQDDNMKWHKRFGHFNYRTLNHMYTTKLVKDICSKLGKSRKLPLSVSHVTRATHKLEIVHSDIYIANTDVLRTIPLVDVYESCNFVIELDSHLEAFKHSEWNDAMKYELEMIEKNNTWKLFGREKYNSNNDLVKEFKKQMEIEFDMSHSGLESYFLGMEIKKLPKGVHLSKRNYVSDMLKNSICSN</sequence>
<organism evidence="1 2">
    <name type="scientific">Tanacetum coccineum</name>
    <dbReference type="NCBI Taxonomy" id="301880"/>
    <lineage>
        <taxon>Eukaryota</taxon>
        <taxon>Viridiplantae</taxon>
        <taxon>Streptophyta</taxon>
        <taxon>Embryophyta</taxon>
        <taxon>Tracheophyta</taxon>
        <taxon>Spermatophyta</taxon>
        <taxon>Magnoliopsida</taxon>
        <taxon>eudicotyledons</taxon>
        <taxon>Gunneridae</taxon>
        <taxon>Pentapetalae</taxon>
        <taxon>asterids</taxon>
        <taxon>campanulids</taxon>
        <taxon>Asterales</taxon>
        <taxon>Asteraceae</taxon>
        <taxon>Asteroideae</taxon>
        <taxon>Anthemideae</taxon>
        <taxon>Anthemidinae</taxon>
        <taxon>Tanacetum</taxon>
    </lineage>
</organism>
<comment type="caution">
    <text evidence="1">The sequence shown here is derived from an EMBL/GenBank/DDBJ whole genome shotgun (WGS) entry which is preliminary data.</text>
</comment>
<proteinExistence type="predicted"/>
<keyword evidence="2" id="KW-1185">Reference proteome</keyword>
<evidence type="ECO:0000313" key="1">
    <source>
        <dbReference type="EMBL" id="GJT55541.1"/>
    </source>
</evidence>
<gene>
    <name evidence="1" type="ORF">Tco_0990595</name>
</gene>
<dbReference type="Proteomes" id="UP001151760">
    <property type="component" value="Unassembled WGS sequence"/>
</dbReference>
<name>A0ABQ5EWX1_9ASTR</name>
<reference evidence="1" key="2">
    <citation type="submission" date="2022-01" db="EMBL/GenBank/DDBJ databases">
        <authorList>
            <person name="Yamashiro T."/>
            <person name="Shiraishi A."/>
            <person name="Satake H."/>
            <person name="Nakayama K."/>
        </authorList>
    </citation>
    <scope>NUCLEOTIDE SEQUENCE</scope>
</reference>
<accession>A0ABQ5EWX1</accession>
<protein>
    <submittedName>
        <fullName evidence="1">Retrovirus-related pol polyprotein from transposon TNT 1-94</fullName>
    </submittedName>
</protein>
<dbReference type="EMBL" id="BQNB010016766">
    <property type="protein sequence ID" value="GJT55541.1"/>
    <property type="molecule type" value="Genomic_DNA"/>
</dbReference>
<evidence type="ECO:0000313" key="2">
    <source>
        <dbReference type="Proteomes" id="UP001151760"/>
    </source>
</evidence>
<reference evidence="1" key="1">
    <citation type="journal article" date="2022" name="Int. J. Mol. Sci.">
        <title>Draft Genome of Tanacetum Coccineum: Genomic Comparison of Closely Related Tanacetum-Family Plants.</title>
        <authorList>
            <person name="Yamashiro T."/>
            <person name="Shiraishi A."/>
            <person name="Nakayama K."/>
            <person name="Satake H."/>
        </authorList>
    </citation>
    <scope>NUCLEOTIDE SEQUENCE</scope>
</reference>